<proteinExistence type="predicted"/>
<organism evidence="1">
    <name type="scientific">Pundamilia nyererei</name>
    <dbReference type="NCBI Taxonomy" id="303518"/>
    <lineage>
        <taxon>Eukaryota</taxon>
        <taxon>Metazoa</taxon>
        <taxon>Chordata</taxon>
        <taxon>Craniata</taxon>
        <taxon>Vertebrata</taxon>
        <taxon>Euteleostomi</taxon>
        <taxon>Actinopterygii</taxon>
        <taxon>Neopterygii</taxon>
        <taxon>Teleostei</taxon>
        <taxon>Neoteleostei</taxon>
        <taxon>Acanthomorphata</taxon>
        <taxon>Ovalentaria</taxon>
        <taxon>Cichlomorphae</taxon>
        <taxon>Cichliformes</taxon>
        <taxon>Cichlidae</taxon>
        <taxon>African cichlids</taxon>
        <taxon>Pseudocrenilabrinae</taxon>
        <taxon>Haplochromini</taxon>
        <taxon>Pundamilia</taxon>
    </lineage>
</organism>
<evidence type="ECO:0000313" key="1">
    <source>
        <dbReference type="Ensembl" id="ENSPNYP00000026035.1"/>
    </source>
</evidence>
<dbReference type="PANTHER" id="PTHR45913:SF11">
    <property type="entry name" value="EPM2A-INTERACTING PROTEIN 1"/>
    <property type="match status" value="1"/>
</dbReference>
<protein>
    <submittedName>
        <fullName evidence="1">Uncharacterized protein</fullName>
    </submittedName>
</protein>
<dbReference type="PANTHER" id="PTHR45913">
    <property type="entry name" value="EPM2A-INTERACTING PROTEIN 1"/>
    <property type="match status" value="1"/>
</dbReference>
<dbReference type="GeneTree" id="ENSGT01120000272675"/>
<reference evidence="1" key="1">
    <citation type="submission" date="2023-09" db="UniProtKB">
        <authorList>
            <consortium name="Ensembl"/>
        </authorList>
    </citation>
    <scope>IDENTIFICATION</scope>
</reference>
<dbReference type="STRING" id="303518.ENSPNYP00000026035"/>
<dbReference type="AlphaFoldDB" id="A0A3B4GSR1"/>
<sequence>MLALTMAKRKVDSENRAFQRQWVTEYMFTDIAGNPVCLIGGANVTHYKTKSQDKLKNLNAEQKLKKVEELKKNVTFQQTFFTRAKSQSEAVVNASFIVAEEKAKITRELKWTVKILRDAIFFQGKTKIKYLPLSYVLLIENKKKQKLLKQGRKLKGTNVYLNEHPIKKNADIARQARILRKQKKIQSTWTSDCKIFMKLNGTPEQPKVLVIRKMTELEKYN</sequence>
<dbReference type="Ensembl" id="ENSPNYT00000026672.1">
    <property type="protein sequence ID" value="ENSPNYP00000026035.1"/>
    <property type="gene ID" value="ENSPNYG00000019634.1"/>
</dbReference>
<accession>A0A3B4GSR1</accession>
<name>A0A3B4GSR1_9CICH</name>